<accession>A0A8R1HMH9</accession>
<keyword evidence="1" id="KW-0812">Transmembrane</keyword>
<reference evidence="3" key="1">
    <citation type="submission" date="2010-08" db="EMBL/GenBank/DDBJ databases">
        <authorList>
            <consortium name="Caenorhabditis japonica Sequencing Consortium"/>
            <person name="Wilson R.K."/>
        </authorList>
    </citation>
    <scope>NUCLEOTIDE SEQUENCE [LARGE SCALE GENOMIC DNA]</scope>
    <source>
        <strain evidence="3">DF5081</strain>
    </source>
</reference>
<organism evidence="2 3">
    <name type="scientific">Caenorhabditis japonica</name>
    <dbReference type="NCBI Taxonomy" id="281687"/>
    <lineage>
        <taxon>Eukaryota</taxon>
        <taxon>Metazoa</taxon>
        <taxon>Ecdysozoa</taxon>
        <taxon>Nematoda</taxon>
        <taxon>Chromadorea</taxon>
        <taxon>Rhabditida</taxon>
        <taxon>Rhabditina</taxon>
        <taxon>Rhabditomorpha</taxon>
        <taxon>Rhabditoidea</taxon>
        <taxon>Rhabditidae</taxon>
        <taxon>Peloderinae</taxon>
        <taxon>Caenorhabditis</taxon>
    </lineage>
</organism>
<evidence type="ECO:0000256" key="1">
    <source>
        <dbReference type="SAM" id="Phobius"/>
    </source>
</evidence>
<reference evidence="2" key="2">
    <citation type="submission" date="2022-06" db="UniProtKB">
        <authorList>
            <consortium name="EnsemblMetazoa"/>
        </authorList>
    </citation>
    <scope>IDENTIFICATION</scope>
    <source>
        <strain evidence="2">DF5081</strain>
    </source>
</reference>
<evidence type="ECO:0000313" key="2">
    <source>
        <dbReference type="EnsemblMetazoa" id="CJA01876a.1"/>
    </source>
</evidence>
<name>A0A8R1HMH9_CAEJA</name>
<protein>
    <submittedName>
        <fullName evidence="2">Uncharacterized protein</fullName>
    </submittedName>
</protein>
<feature type="transmembrane region" description="Helical" evidence="1">
    <location>
        <begin position="137"/>
        <end position="155"/>
    </location>
</feature>
<dbReference type="InterPro" id="IPR019425">
    <property type="entry name" value="7TM_GPCR_serpentine_rcpt_Srt"/>
</dbReference>
<proteinExistence type="predicted"/>
<dbReference type="AlphaFoldDB" id="A0A8R1HMH9"/>
<dbReference type="EnsemblMetazoa" id="CJA01876a.1">
    <property type="protein sequence ID" value="CJA01876a.1"/>
    <property type="gene ID" value="WBGene00121080"/>
</dbReference>
<keyword evidence="1" id="KW-1133">Transmembrane helix</keyword>
<dbReference type="PANTHER" id="PTHR23021">
    <property type="entry name" value="SERPENTINE RECEPTOR, CLASS T"/>
    <property type="match status" value="1"/>
</dbReference>
<keyword evidence="3" id="KW-1185">Reference proteome</keyword>
<feature type="transmembrane region" description="Helical" evidence="1">
    <location>
        <begin position="192"/>
        <end position="216"/>
    </location>
</feature>
<feature type="transmembrane region" description="Helical" evidence="1">
    <location>
        <begin position="263"/>
        <end position="285"/>
    </location>
</feature>
<evidence type="ECO:0000313" key="3">
    <source>
        <dbReference type="Proteomes" id="UP000005237"/>
    </source>
</evidence>
<feature type="transmembrane region" description="Helical" evidence="1">
    <location>
        <begin position="12"/>
        <end position="34"/>
    </location>
</feature>
<feature type="transmembrane region" description="Helical" evidence="1">
    <location>
        <begin position="228"/>
        <end position="251"/>
    </location>
</feature>
<feature type="transmembrane region" description="Helical" evidence="1">
    <location>
        <begin position="81"/>
        <end position="111"/>
    </location>
</feature>
<sequence>MFLNPDKEDLIYGIVYFLISAPQVPFYVLVILAVQLKQKSSPNVTYRLVNCINYCHGAQSVGHNLTSMLMIFPQLQIEYPIIVRIIGSLFIALFSAGLAFMAILAVIRVLIYSKNVANWKISRAVNVIEGHTGNPQLCLYFVGFQVAIVVIIISLSPPTAYFATSGAFAFKPPGWFFDNQAPYASIFNNCAFAGFMISLGISYISYITIVVLIIATKRHMSVSNRKEEISILLPYTIVILYISGGLVYWYAVTENVDLSNRTSQVIANIVWVTGGYWTPTFLVVFHRSIRSGIWNSADGMLCGMKSTNIANVFYVG</sequence>
<dbReference type="PANTHER" id="PTHR23021:SF33">
    <property type="entry name" value="SERPENTINE RECEPTOR, CLASS T"/>
    <property type="match status" value="1"/>
</dbReference>
<dbReference type="Proteomes" id="UP000005237">
    <property type="component" value="Unassembled WGS sequence"/>
</dbReference>
<keyword evidence="1" id="KW-0472">Membrane</keyword>